<dbReference type="SUPFAM" id="SSF48150">
    <property type="entry name" value="DNA-glycosylase"/>
    <property type="match status" value="1"/>
</dbReference>
<evidence type="ECO:0000256" key="6">
    <source>
        <dbReference type="ARBA" id="ARBA00023004"/>
    </source>
</evidence>
<dbReference type="Pfam" id="PF00730">
    <property type="entry name" value="HhH-GPD"/>
    <property type="match status" value="1"/>
</dbReference>
<dbReference type="GO" id="GO:0006284">
    <property type="term" value="P:base-excision repair"/>
    <property type="evidence" value="ECO:0007669"/>
    <property type="project" value="InterPro"/>
</dbReference>
<dbReference type="GO" id="GO:0032357">
    <property type="term" value="F:oxidized purine DNA binding"/>
    <property type="evidence" value="ECO:0007669"/>
    <property type="project" value="TreeGrafter"/>
</dbReference>
<keyword evidence="8" id="KW-0234">DNA repair</keyword>
<dbReference type="RefSeq" id="WP_181508016.1">
    <property type="nucleotide sequence ID" value="NZ_JACDUP010000002.1"/>
</dbReference>
<dbReference type="GO" id="GO:0006298">
    <property type="term" value="P:mismatch repair"/>
    <property type="evidence" value="ECO:0007669"/>
    <property type="project" value="TreeGrafter"/>
</dbReference>
<dbReference type="EC" id="3.2.2.-" evidence="11"/>
<dbReference type="Gene3D" id="1.10.1670.10">
    <property type="entry name" value="Helix-hairpin-Helix base-excision DNA repair enzymes (C-terminal)"/>
    <property type="match status" value="1"/>
</dbReference>
<feature type="domain" description="HhH-GPD" evidence="10">
    <location>
        <begin position="43"/>
        <end position="194"/>
    </location>
</feature>
<dbReference type="CDD" id="cd00056">
    <property type="entry name" value="ENDO3c"/>
    <property type="match status" value="1"/>
</dbReference>
<evidence type="ECO:0000313" key="11">
    <source>
        <dbReference type="EMBL" id="MBA2868869.1"/>
    </source>
</evidence>
<dbReference type="GO" id="GO:0051539">
    <property type="term" value="F:4 iron, 4 sulfur cluster binding"/>
    <property type="evidence" value="ECO:0007669"/>
    <property type="project" value="InterPro"/>
</dbReference>
<evidence type="ECO:0000256" key="1">
    <source>
        <dbReference type="ARBA" id="ARBA00001966"/>
    </source>
</evidence>
<organism evidence="11 12">
    <name type="scientific">Methanococcus maripaludis</name>
    <name type="common">Methanococcus deltae</name>
    <dbReference type="NCBI Taxonomy" id="39152"/>
    <lineage>
        <taxon>Archaea</taxon>
        <taxon>Methanobacteriati</taxon>
        <taxon>Methanobacteriota</taxon>
        <taxon>Methanomada group</taxon>
        <taxon>Methanococci</taxon>
        <taxon>Methanococcales</taxon>
        <taxon>Methanococcaceae</taxon>
        <taxon>Methanococcus</taxon>
    </lineage>
</organism>
<evidence type="ECO:0000256" key="8">
    <source>
        <dbReference type="ARBA" id="ARBA00023204"/>
    </source>
</evidence>
<dbReference type="Gene3D" id="1.10.340.30">
    <property type="entry name" value="Hypothetical protein, domain 2"/>
    <property type="match status" value="1"/>
</dbReference>
<keyword evidence="7" id="KW-0411">Iron-sulfur</keyword>
<dbReference type="SMART" id="SM00525">
    <property type="entry name" value="FES"/>
    <property type="match status" value="1"/>
</dbReference>
<dbReference type="InterPro" id="IPR003651">
    <property type="entry name" value="Endonuclease3_FeS-loop_motif"/>
</dbReference>
<proteinExistence type="inferred from homology"/>
<dbReference type="GO" id="GO:0046872">
    <property type="term" value="F:metal ion binding"/>
    <property type="evidence" value="ECO:0007669"/>
    <property type="project" value="UniProtKB-KW"/>
</dbReference>
<keyword evidence="4" id="KW-0227">DNA damage</keyword>
<keyword evidence="9 11" id="KW-0326">Glycosidase</keyword>
<accession>A0A7J9PT19</accession>
<dbReference type="PIRSF" id="PIRSF001435">
    <property type="entry name" value="Nth"/>
    <property type="match status" value="1"/>
</dbReference>
<dbReference type="GO" id="GO:0000701">
    <property type="term" value="F:purine-specific mismatch base pair DNA N-glycosylase activity"/>
    <property type="evidence" value="ECO:0007669"/>
    <property type="project" value="TreeGrafter"/>
</dbReference>
<gene>
    <name evidence="11" type="ORF">HNP95_001048</name>
</gene>
<sequence length="222" mass="25963">MQNNCDNVPEITENILKWYSKNFRTFPWRYTLDPYKVFVSEILLQRTSAEKVAPAFLKIIKNYPSIDKLARSDINELKKYFEDLGLFYRAELLINISKQILIEFNGKIPEKRDDLIKITGIGGYICNSILCFGYGKRYQIVDTNVIRLYSRLFGFVSTKKDIQRDPELWGLAEQVLPKKNYVDYNYAILDFAALVCKPKNPKCSKCPVNNYCTYFNKKTLNV</sequence>
<dbReference type="EMBL" id="JACDUP010000002">
    <property type="protein sequence ID" value="MBA2868869.1"/>
    <property type="molecule type" value="Genomic_DNA"/>
</dbReference>
<evidence type="ECO:0000256" key="7">
    <source>
        <dbReference type="ARBA" id="ARBA00023014"/>
    </source>
</evidence>
<dbReference type="InterPro" id="IPR003265">
    <property type="entry name" value="HhH-GPD_domain"/>
</dbReference>
<dbReference type="GO" id="GO:0034039">
    <property type="term" value="F:8-oxo-7,8-dihydroguanine DNA N-glycosylase activity"/>
    <property type="evidence" value="ECO:0007669"/>
    <property type="project" value="TreeGrafter"/>
</dbReference>
<dbReference type="GO" id="GO:0035485">
    <property type="term" value="F:adenine/guanine mispair binding"/>
    <property type="evidence" value="ECO:0007669"/>
    <property type="project" value="TreeGrafter"/>
</dbReference>
<evidence type="ECO:0000256" key="3">
    <source>
        <dbReference type="ARBA" id="ARBA00022723"/>
    </source>
</evidence>
<evidence type="ECO:0000256" key="4">
    <source>
        <dbReference type="ARBA" id="ARBA00022763"/>
    </source>
</evidence>
<comment type="caution">
    <text evidence="11">The sequence shown here is derived from an EMBL/GenBank/DDBJ whole genome shotgun (WGS) entry which is preliminary data.</text>
</comment>
<protein>
    <submittedName>
        <fullName evidence="11">A/G-specific adenine glycosylase</fullName>
        <ecNumber evidence="11">3.2.2.-</ecNumber>
    </submittedName>
</protein>
<dbReference type="PROSITE" id="PS00764">
    <property type="entry name" value="ENDONUCLEASE_III_1"/>
    <property type="match status" value="1"/>
</dbReference>
<dbReference type="AlphaFoldDB" id="A0A7J9PT19"/>
<comment type="cofactor">
    <cofactor evidence="1">
        <name>[4Fe-4S] cluster</name>
        <dbReference type="ChEBI" id="CHEBI:49883"/>
    </cofactor>
</comment>
<dbReference type="Proteomes" id="UP000571751">
    <property type="component" value="Unassembled WGS sequence"/>
</dbReference>
<evidence type="ECO:0000256" key="2">
    <source>
        <dbReference type="ARBA" id="ARBA00008343"/>
    </source>
</evidence>
<dbReference type="SMART" id="SM00478">
    <property type="entry name" value="ENDO3c"/>
    <property type="match status" value="1"/>
</dbReference>
<name>A0A7J9PT19_METMI</name>
<comment type="similarity">
    <text evidence="2">Belongs to the Nth/MutY family.</text>
</comment>
<reference evidence="11 12" key="1">
    <citation type="submission" date="2020-07" db="EMBL/GenBank/DDBJ databases">
        <title>Genomic Encyclopedia of Type Strains, Phase IV (KMG-V): Genome sequencing to study the core and pangenomes of soil and plant-associated prokaryotes.</title>
        <authorList>
            <person name="Whitman W."/>
        </authorList>
    </citation>
    <scope>NUCLEOTIDE SEQUENCE [LARGE SCALE GENOMIC DNA]</scope>
    <source>
        <strain evidence="11 12">C14</strain>
    </source>
</reference>
<dbReference type="Pfam" id="PF10576">
    <property type="entry name" value="EndIII_4Fe-2S"/>
    <property type="match status" value="1"/>
</dbReference>
<evidence type="ECO:0000313" key="12">
    <source>
        <dbReference type="Proteomes" id="UP000571751"/>
    </source>
</evidence>
<evidence type="ECO:0000256" key="5">
    <source>
        <dbReference type="ARBA" id="ARBA00022801"/>
    </source>
</evidence>
<keyword evidence="3" id="KW-0479">Metal-binding</keyword>
<evidence type="ECO:0000259" key="10">
    <source>
        <dbReference type="SMART" id="SM00478"/>
    </source>
</evidence>
<dbReference type="InterPro" id="IPR004035">
    <property type="entry name" value="Endouclease-III_FeS-bd_BS"/>
</dbReference>
<keyword evidence="5 11" id="KW-0378">Hydrolase</keyword>
<dbReference type="PANTHER" id="PTHR42944:SF1">
    <property type="entry name" value="ADENINE DNA GLYCOSYLASE"/>
    <property type="match status" value="1"/>
</dbReference>
<dbReference type="PANTHER" id="PTHR42944">
    <property type="entry name" value="ADENINE DNA GLYCOSYLASE"/>
    <property type="match status" value="1"/>
</dbReference>
<dbReference type="InterPro" id="IPR023170">
    <property type="entry name" value="HhH_base_excis_C"/>
</dbReference>
<keyword evidence="6" id="KW-0408">Iron</keyword>
<evidence type="ECO:0000256" key="9">
    <source>
        <dbReference type="ARBA" id="ARBA00023295"/>
    </source>
</evidence>
<dbReference type="InterPro" id="IPR011257">
    <property type="entry name" value="DNA_glycosylase"/>
</dbReference>
<dbReference type="InterPro" id="IPR044298">
    <property type="entry name" value="MIG/MutY"/>
</dbReference>